<accession>A0ABQ8UE62</accession>
<sequence length="174" mass="20546">MTPFTYTINMEATYTTGIIYKIYDIEDPTQYYIGSTIQTLEKRFSLHKYTSVKADSKLYQYVRRVGWGRMKIDVIFHPEEPVTRRDLFKLEGDYQLEQNPPLNDNIAGAKIRIGHTKYCKLAYQKNPALREKQLKRQAHIDTCEVCHRQYQHGGKTGHIRTKFHQQALKEQLDM</sequence>
<evidence type="ECO:0000259" key="1">
    <source>
        <dbReference type="PROSITE" id="PS50164"/>
    </source>
</evidence>
<evidence type="ECO:0000313" key="2">
    <source>
        <dbReference type="EMBL" id="KAJ4455645.1"/>
    </source>
</evidence>
<dbReference type="SMART" id="SM00465">
    <property type="entry name" value="GIYc"/>
    <property type="match status" value="1"/>
</dbReference>
<dbReference type="InterPro" id="IPR000305">
    <property type="entry name" value="GIY-YIG_endonuc"/>
</dbReference>
<reference evidence="2" key="1">
    <citation type="journal article" date="2022" name="bioRxiv">
        <title>Genomics of Preaxostyla Flagellates Illuminates Evolutionary Transitions and the Path Towards Mitochondrial Loss.</title>
        <authorList>
            <person name="Novak L.V.F."/>
            <person name="Treitli S.C."/>
            <person name="Pyrih J."/>
            <person name="Halakuc P."/>
            <person name="Pipaliya S.V."/>
            <person name="Vacek V."/>
            <person name="Brzon O."/>
            <person name="Soukal P."/>
            <person name="Eme L."/>
            <person name="Dacks J.B."/>
            <person name="Karnkowska A."/>
            <person name="Elias M."/>
            <person name="Hampl V."/>
        </authorList>
    </citation>
    <scope>NUCLEOTIDE SEQUENCE</scope>
    <source>
        <strain evidence="2">RCP-MX</strain>
    </source>
</reference>
<proteinExistence type="predicted"/>
<comment type="caution">
    <text evidence="2">The sequence shown here is derived from an EMBL/GenBank/DDBJ whole genome shotgun (WGS) entry which is preliminary data.</text>
</comment>
<dbReference type="EMBL" id="JAPMOS010000098">
    <property type="protein sequence ID" value="KAJ4455645.1"/>
    <property type="molecule type" value="Genomic_DNA"/>
</dbReference>
<organism evidence="2 3">
    <name type="scientific">Paratrimastix pyriformis</name>
    <dbReference type="NCBI Taxonomy" id="342808"/>
    <lineage>
        <taxon>Eukaryota</taxon>
        <taxon>Metamonada</taxon>
        <taxon>Preaxostyla</taxon>
        <taxon>Paratrimastigidae</taxon>
        <taxon>Paratrimastix</taxon>
    </lineage>
</organism>
<gene>
    <name evidence="2" type="ORF">PAPYR_9344</name>
</gene>
<name>A0ABQ8UE62_9EUKA</name>
<keyword evidence="3" id="KW-1185">Reference proteome</keyword>
<dbReference type="Proteomes" id="UP001141327">
    <property type="component" value="Unassembled WGS sequence"/>
</dbReference>
<feature type="domain" description="GIY-YIG" evidence="1">
    <location>
        <begin position="15"/>
        <end position="104"/>
    </location>
</feature>
<protein>
    <recommendedName>
        <fullName evidence="1">GIY-YIG domain-containing protein</fullName>
    </recommendedName>
</protein>
<dbReference type="PROSITE" id="PS50164">
    <property type="entry name" value="GIY_YIG"/>
    <property type="match status" value="1"/>
</dbReference>
<evidence type="ECO:0000313" key="3">
    <source>
        <dbReference type="Proteomes" id="UP001141327"/>
    </source>
</evidence>